<feature type="compositionally biased region" description="Basic and acidic residues" evidence="1">
    <location>
        <begin position="229"/>
        <end position="260"/>
    </location>
</feature>
<dbReference type="HOGENOM" id="CLU_564102_0_0_1"/>
<dbReference type="Proteomes" id="UP000008068">
    <property type="component" value="Unassembled WGS sequence"/>
</dbReference>
<dbReference type="AlphaFoldDB" id="G0P0M3"/>
<dbReference type="InParanoid" id="G0P0M3"/>
<keyword evidence="3" id="KW-1185">Reference proteome</keyword>
<feature type="compositionally biased region" description="Basic and acidic residues" evidence="1">
    <location>
        <begin position="291"/>
        <end position="303"/>
    </location>
</feature>
<sequence>MNTSDRLNAASVFSKTFGELDRVVPHRIKLLNFEPNAITVNTKKVYLVHQFVYVQRRFVFYFTKGVNQQRQPKQGIPTSPGCHPGGSLPEMDGKFNVINSNGISDNVMIEETDTSKLLHKLQDTSKLLFKLQDTKQLLHKSPDTSKLLLKLQDTSKLLLQPPHISKLLLKSPHTDKPSGSKLLNNNSWQDNRWLRSRQETRMWIADGIQMIEELKARTTTVLKAIADQNRQREEHMRREQSRQRSAPRDPRAGHPRDARGQEQALPQAPRYHQTPSSVPHHFQARVTPQPMREDQEHRQQLARDEDENSRRRRHQVHHQQELRNPRHGNPAHGKKQQVHHPPHTHQNAEQGQLHLAAQLQGEDGMRRHQDRPVQIKQEPHNDALTIIAEFRGDGVAAARMESSRAQEFRKEQYMRREAVRREKEMMMTEIEEKKCAADIELAKMELEAKEREIAHKRAMHFAEAPALRCFFTNTIIIYLFLDGS</sequence>
<evidence type="ECO:0000256" key="1">
    <source>
        <dbReference type="SAM" id="MobiDB-lite"/>
    </source>
</evidence>
<gene>
    <name evidence="2" type="ORF">CAEBREN_10504</name>
</gene>
<accession>G0P0M3</accession>
<protein>
    <submittedName>
        <fullName evidence="2">Uncharacterized protein</fullName>
    </submittedName>
</protein>
<evidence type="ECO:0000313" key="2">
    <source>
        <dbReference type="EMBL" id="EGT41801.1"/>
    </source>
</evidence>
<proteinExistence type="predicted"/>
<organism evidence="3">
    <name type="scientific">Caenorhabditis brenneri</name>
    <name type="common">Nematode worm</name>
    <dbReference type="NCBI Taxonomy" id="135651"/>
    <lineage>
        <taxon>Eukaryota</taxon>
        <taxon>Metazoa</taxon>
        <taxon>Ecdysozoa</taxon>
        <taxon>Nematoda</taxon>
        <taxon>Chromadorea</taxon>
        <taxon>Rhabditida</taxon>
        <taxon>Rhabditina</taxon>
        <taxon>Rhabditomorpha</taxon>
        <taxon>Rhabditoidea</taxon>
        <taxon>Rhabditidae</taxon>
        <taxon>Peloderinae</taxon>
        <taxon>Caenorhabditis</taxon>
    </lineage>
</organism>
<dbReference type="STRING" id="135651.G0P0M3"/>
<name>G0P0M3_CAEBE</name>
<dbReference type="eggNOG" id="ENOG502RVE3">
    <property type="taxonomic scope" value="Eukaryota"/>
</dbReference>
<feature type="compositionally biased region" description="Basic residues" evidence="1">
    <location>
        <begin position="332"/>
        <end position="343"/>
    </location>
</feature>
<evidence type="ECO:0000313" key="3">
    <source>
        <dbReference type="Proteomes" id="UP000008068"/>
    </source>
</evidence>
<feature type="region of interest" description="Disordered" evidence="1">
    <location>
        <begin position="226"/>
        <end position="350"/>
    </location>
</feature>
<dbReference type="EMBL" id="GL380002">
    <property type="protein sequence ID" value="EGT41801.1"/>
    <property type="molecule type" value="Genomic_DNA"/>
</dbReference>
<reference evidence="3" key="1">
    <citation type="submission" date="2011-07" db="EMBL/GenBank/DDBJ databases">
        <authorList>
            <consortium name="Caenorhabditis brenneri Sequencing and Analysis Consortium"/>
            <person name="Wilson R.K."/>
        </authorList>
    </citation>
    <scope>NUCLEOTIDE SEQUENCE [LARGE SCALE GENOMIC DNA]</scope>
    <source>
        <strain evidence="3">PB2801</strain>
    </source>
</reference>